<evidence type="ECO:0000313" key="3">
    <source>
        <dbReference type="Proteomes" id="UP000297149"/>
    </source>
</evidence>
<dbReference type="Gene3D" id="3.40.1440.10">
    <property type="entry name" value="GIY-YIG endonuclease"/>
    <property type="match status" value="1"/>
</dbReference>
<keyword evidence="3" id="KW-1185">Reference proteome</keyword>
<feature type="domain" description="GIY-YIG" evidence="1">
    <location>
        <begin position="27"/>
        <end position="114"/>
    </location>
</feature>
<name>A0A4P7VZJ3_9BACT</name>
<dbReference type="KEGG" id="ddb:E7747_00960"/>
<sequence>MTQKRKTIHLDFEKGVYQDLTKNLIPFEHGIYLAYTGNFNGKNVSLNKLLYIGMADDTTIAKRVHNHTIDDHTDWKLRYCKKGEDIYYLVAPLEDDIRNVEANMIFRYKPPCNTNDIDKYNGKLPAPNITTNTLLEDIDGHVTDMLRLM</sequence>
<evidence type="ECO:0000259" key="1">
    <source>
        <dbReference type="PROSITE" id="PS50164"/>
    </source>
</evidence>
<gene>
    <name evidence="2" type="ORF">E7747_00960</name>
</gene>
<dbReference type="EMBL" id="CP039396">
    <property type="protein sequence ID" value="QCD40994.1"/>
    <property type="molecule type" value="Genomic_DNA"/>
</dbReference>
<proteinExistence type="predicted"/>
<reference evidence="3" key="1">
    <citation type="submission" date="2019-02" db="EMBL/GenBank/DDBJ databases">
        <title>Isolation and identification of novel species under the genus Muribaculum.</title>
        <authorList>
            <person name="Miyake S."/>
            <person name="Ding Y."/>
            <person name="Low A."/>
            <person name="Soh M."/>
            <person name="Seedorf H."/>
        </authorList>
    </citation>
    <scope>NUCLEOTIDE SEQUENCE [LARGE SCALE GENOMIC DNA]</scope>
    <source>
        <strain evidence="3">H5</strain>
    </source>
</reference>
<dbReference type="Proteomes" id="UP000297149">
    <property type="component" value="Chromosome"/>
</dbReference>
<accession>A0A4P7VZJ3</accession>
<dbReference type="InterPro" id="IPR000305">
    <property type="entry name" value="GIY-YIG_endonuc"/>
</dbReference>
<organism evidence="2 3">
    <name type="scientific">Duncaniella dubosii</name>
    <dbReference type="NCBI Taxonomy" id="2518971"/>
    <lineage>
        <taxon>Bacteria</taxon>
        <taxon>Pseudomonadati</taxon>
        <taxon>Bacteroidota</taxon>
        <taxon>Bacteroidia</taxon>
        <taxon>Bacteroidales</taxon>
        <taxon>Muribaculaceae</taxon>
        <taxon>Duncaniella</taxon>
    </lineage>
</organism>
<protein>
    <recommendedName>
        <fullName evidence="1">GIY-YIG domain-containing protein</fullName>
    </recommendedName>
</protein>
<evidence type="ECO:0000313" key="2">
    <source>
        <dbReference type="EMBL" id="QCD40994.1"/>
    </source>
</evidence>
<dbReference type="RefSeq" id="WP_123613122.1">
    <property type="nucleotide sequence ID" value="NZ_CP039396.1"/>
</dbReference>
<dbReference type="InterPro" id="IPR035901">
    <property type="entry name" value="GIY-YIG_endonuc_sf"/>
</dbReference>
<dbReference type="AlphaFoldDB" id="A0A4P7VZJ3"/>
<dbReference type="PROSITE" id="PS50164">
    <property type="entry name" value="GIY_YIG"/>
    <property type="match status" value="1"/>
</dbReference>